<dbReference type="SUPFAM" id="SSF103473">
    <property type="entry name" value="MFS general substrate transporter"/>
    <property type="match status" value="1"/>
</dbReference>
<proteinExistence type="predicted"/>
<dbReference type="PROSITE" id="PS50850">
    <property type="entry name" value="MFS"/>
    <property type="match status" value="1"/>
</dbReference>
<evidence type="ECO:0000259" key="8">
    <source>
        <dbReference type="PROSITE" id="PS50850"/>
    </source>
</evidence>
<evidence type="ECO:0000256" key="3">
    <source>
        <dbReference type="ARBA" id="ARBA00022475"/>
    </source>
</evidence>
<feature type="transmembrane region" description="Helical" evidence="7">
    <location>
        <begin position="111"/>
        <end position="129"/>
    </location>
</feature>
<reference evidence="9" key="1">
    <citation type="submission" date="2021-04" db="EMBL/GenBank/DDBJ databases">
        <title>Draft genome sequence of Xylanibacillus composti strain K13.</title>
        <authorList>
            <person name="Uke A."/>
            <person name="Chhe C."/>
            <person name="Baramee S."/>
            <person name="Kosugi A."/>
        </authorList>
    </citation>
    <scope>NUCLEOTIDE SEQUENCE</scope>
    <source>
        <strain evidence="9">K13</strain>
    </source>
</reference>
<feature type="transmembrane region" description="Helical" evidence="7">
    <location>
        <begin position="83"/>
        <end position="105"/>
    </location>
</feature>
<dbReference type="GO" id="GO:0022857">
    <property type="term" value="F:transmembrane transporter activity"/>
    <property type="evidence" value="ECO:0007669"/>
    <property type="project" value="InterPro"/>
</dbReference>
<evidence type="ECO:0000256" key="4">
    <source>
        <dbReference type="ARBA" id="ARBA00022692"/>
    </source>
</evidence>
<gene>
    <name evidence="9" type="ORF">XYCOK13_41940</name>
</gene>
<organism evidence="9 10">
    <name type="scientific">Xylanibacillus composti</name>
    <dbReference type="NCBI Taxonomy" id="1572762"/>
    <lineage>
        <taxon>Bacteria</taxon>
        <taxon>Bacillati</taxon>
        <taxon>Bacillota</taxon>
        <taxon>Bacilli</taxon>
        <taxon>Bacillales</taxon>
        <taxon>Paenibacillaceae</taxon>
        <taxon>Xylanibacillus</taxon>
    </lineage>
</organism>
<evidence type="ECO:0000256" key="6">
    <source>
        <dbReference type="ARBA" id="ARBA00023136"/>
    </source>
</evidence>
<feature type="transmembrane region" description="Helical" evidence="7">
    <location>
        <begin position="178"/>
        <end position="197"/>
    </location>
</feature>
<evidence type="ECO:0000313" key="9">
    <source>
        <dbReference type="EMBL" id="GIQ71370.1"/>
    </source>
</evidence>
<keyword evidence="5 7" id="KW-1133">Transmembrane helix</keyword>
<feature type="transmembrane region" description="Helical" evidence="7">
    <location>
        <begin position="262"/>
        <end position="283"/>
    </location>
</feature>
<keyword evidence="10" id="KW-1185">Reference proteome</keyword>
<feature type="transmembrane region" description="Helical" evidence="7">
    <location>
        <begin position="405"/>
        <end position="425"/>
    </location>
</feature>
<dbReference type="AlphaFoldDB" id="A0A8J4M3Z2"/>
<evidence type="ECO:0000256" key="2">
    <source>
        <dbReference type="ARBA" id="ARBA00022448"/>
    </source>
</evidence>
<dbReference type="PANTHER" id="PTHR43266">
    <property type="entry name" value="MACROLIDE-EFFLUX PROTEIN"/>
    <property type="match status" value="1"/>
</dbReference>
<feature type="domain" description="Major facilitator superfamily (MFS) profile" evidence="8">
    <location>
        <begin position="18"/>
        <end position="429"/>
    </location>
</feature>
<evidence type="ECO:0000256" key="7">
    <source>
        <dbReference type="SAM" id="Phobius"/>
    </source>
</evidence>
<keyword evidence="6 7" id="KW-0472">Membrane</keyword>
<feature type="transmembrane region" description="Helical" evidence="7">
    <location>
        <begin position="51"/>
        <end position="76"/>
    </location>
</feature>
<feature type="transmembrane region" description="Helical" evidence="7">
    <location>
        <begin position="229"/>
        <end position="250"/>
    </location>
</feature>
<evidence type="ECO:0000256" key="5">
    <source>
        <dbReference type="ARBA" id="ARBA00022989"/>
    </source>
</evidence>
<feature type="transmembrane region" description="Helical" evidence="7">
    <location>
        <begin position="351"/>
        <end position="374"/>
    </location>
</feature>
<dbReference type="InterPro" id="IPR036259">
    <property type="entry name" value="MFS_trans_sf"/>
</dbReference>
<dbReference type="CDD" id="cd06173">
    <property type="entry name" value="MFS_MefA_like"/>
    <property type="match status" value="1"/>
</dbReference>
<keyword evidence="4 7" id="KW-0812">Transmembrane</keyword>
<name>A0A8J4M3Z2_9BACL</name>
<keyword evidence="3" id="KW-1003">Cell membrane</keyword>
<dbReference type="InterPro" id="IPR020846">
    <property type="entry name" value="MFS_dom"/>
</dbReference>
<dbReference type="Proteomes" id="UP000677918">
    <property type="component" value="Unassembled WGS sequence"/>
</dbReference>
<dbReference type="Pfam" id="PF07690">
    <property type="entry name" value="MFS_1"/>
    <property type="match status" value="1"/>
</dbReference>
<evidence type="ECO:0000256" key="1">
    <source>
        <dbReference type="ARBA" id="ARBA00004651"/>
    </source>
</evidence>
<feature type="transmembrane region" description="Helical" evidence="7">
    <location>
        <begin position="314"/>
        <end position="339"/>
    </location>
</feature>
<dbReference type="InterPro" id="IPR011701">
    <property type="entry name" value="MFS"/>
</dbReference>
<dbReference type="GO" id="GO:0005886">
    <property type="term" value="C:plasma membrane"/>
    <property type="evidence" value="ECO:0007669"/>
    <property type="project" value="UniProtKB-SubCell"/>
</dbReference>
<sequence length="441" mass="46469">MLAEGKTTMNKSDKSFGKFLVLWSGEFVSAVGSGLTSFGLGIYVFQQTGMASALALVTLLAFLPSLLLTPIAGVLADRYDRRLLMLAGDSLSAVGIAFILLCIMLQGEAHLWQICVGVAISSIFSSLMSPAYKATVTDLLTEEQYAKASGLVQAASSAKYLISPVIAGFLLAVSDMKLLLVIDICTFFVTALCILVVRQGIASKQAGQSESFIRDFREGWGAVTGNRGVLVLVIMTSVIVFFVGFIQTLSTPMILAFADSSVVGTAATICASGMLVTSVLIGLFPIKRGYVGMLSMALFGAGLCMAAFGLRENIVLICVSGFLFFAMLPFANTSLDYLIRTNIDNAVQGRAWGLISLISQLGYVVAYALSGVLADYVFTPLLLDGGLLADHVGKLIGTGSGRGTGLLIVTQGLLLCAAAAVLYRIKSIRQLEGRGGLCTSE</sequence>
<feature type="transmembrane region" description="Helical" evidence="7">
    <location>
        <begin position="20"/>
        <end position="45"/>
    </location>
</feature>
<keyword evidence="2" id="KW-0813">Transport</keyword>
<feature type="transmembrane region" description="Helical" evidence="7">
    <location>
        <begin position="290"/>
        <end position="308"/>
    </location>
</feature>
<dbReference type="EMBL" id="BOVK01000082">
    <property type="protein sequence ID" value="GIQ71370.1"/>
    <property type="molecule type" value="Genomic_DNA"/>
</dbReference>
<feature type="transmembrane region" description="Helical" evidence="7">
    <location>
        <begin position="150"/>
        <end position="172"/>
    </location>
</feature>
<evidence type="ECO:0000313" key="10">
    <source>
        <dbReference type="Proteomes" id="UP000677918"/>
    </source>
</evidence>
<comment type="subcellular location">
    <subcellularLocation>
        <location evidence="1">Cell membrane</location>
        <topology evidence="1">Multi-pass membrane protein</topology>
    </subcellularLocation>
</comment>
<comment type="caution">
    <text evidence="9">The sequence shown here is derived from an EMBL/GenBank/DDBJ whole genome shotgun (WGS) entry which is preliminary data.</text>
</comment>
<protein>
    <submittedName>
        <fullName evidence="9">MFS transporter</fullName>
    </submittedName>
</protein>
<accession>A0A8J4M3Z2</accession>
<dbReference type="PANTHER" id="PTHR43266:SF2">
    <property type="entry name" value="MAJOR FACILITATOR SUPERFAMILY (MFS) PROFILE DOMAIN-CONTAINING PROTEIN"/>
    <property type="match status" value="1"/>
</dbReference>
<dbReference type="Gene3D" id="1.20.1250.20">
    <property type="entry name" value="MFS general substrate transporter like domains"/>
    <property type="match status" value="1"/>
</dbReference>